<feature type="transmembrane region" description="Helical" evidence="6">
    <location>
        <begin position="195"/>
        <end position="213"/>
    </location>
</feature>
<dbReference type="Pfam" id="PF00746">
    <property type="entry name" value="Gram_pos_anchor"/>
    <property type="match status" value="1"/>
</dbReference>
<reference evidence="9 10" key="1">
    <citation type="journal article" date="2015" name="Genome Announc.">
        <title>Expanding the biotechnology potential of lactobacilli through comparative genomics of 213 strains and associated genera.</title>
        <authorList>
            <person name="Sun Z."/>
            <person name="Harris H.M."/>
            <person name="McCann A."/>
            <person name="Guo C."/>
            <person name="Argimon S."/>
            <person name="Zhang W."/>
            <person name="Yang X."/>
            <person name="Jeffery I.B."/>
            <person name="Cooney J.C."/>
            <person name="Kagawa T.F."/>
            <person name="Liu W."/>
            <person name="Song Y."/>
            <person name="Salvetti E."/>
            <person name="Wrobel A."/>
            <person name="Rasinkangas P."/>
            <person name="Parkhill J."/>
            <person name="Rea M.C."/>
            <person name="O'Sullivan O."/>
            <person name="Ritari J."/>
            <person name="Douillard F.P."/>
            <person name="Paul Ross R."/>
            <person name="Yang R."/>
            <person name="Briner A.E."/>
            <person name="Felis G.E."/>
            <person name="de Vos W.M."/>
            <person name="Barrangou R."/>
            <person name="Klaenhammer T.R."/>
            <person name="Caufield P.W."/>
            <person name="Cui Y."/>
            <person name="Zhang H."/>
            <person name="O'Toole P.W."/>
        </authorList>
    </citation>
    <scope>NUCLEOTIDE SEQUENCE [LARGE SCALE GENOMIC DNA]</scope>
    <source>
        <strain evidence="9 10">DSM 16698</strain>
    </source>
</reference>
<keyword evidence="2" id="KW-0964">Secreted</keyword>
<evidence type="ECO:0000313" key="9">
    <source>
        <dbReference type="EMBL" id="KRN83875.1"/>
    </source>
</evidence>
<organism evidence="9 10">
    <name type="scientific">Lactobacillus amylovorus subsp. animalium DSM 16698</name>
    <dbReference type="NCBI Taxonomy" id="695563"/>
    <lineage>
        <taxon>Bacteria</taxon>
        <taxon>Bacillati</taxon>
        <taxon>Bacillota</taxon>
        <taxon>Bacilli</taxon>
        <taxon>Lactobacillales</taxon>
        <taxon>Lactobacillaceae</taxon>
        <taxon>Lactobacillus</taxon>
        <taxon>Lactobacillus amylovorus subsp. animalium</taxon>
    </lineage>
</organism>
<keyword evidence="1" id="KW-0134">Cell wall</keyword>
<keyword evidence="4" id="KW-0572">Peptidoglycan-anchor</keyword>
<protein>
    <submittedName>
        <fullName evidence="9">Cell surface protein</fullName>
    </submittedName>
</protein>
<sequence>MKIANGHFMGSILAPNAVFDTGFNVDGNIVAKEVTIGSENHRWDWMMPAYPVVPNPQPEPEPELQPKPTPNSDPEQPNFFPPASKDSDEPETPQFGEPKAKTHLPDAGTVSQAPATNNNEEVFFQPQAKRHFGKAVLTDKKTKTVKKAKTATTAVKVDKPVIKHISVKKVVTPQVKKVNKKVATTLPQTGQKQNHVTLLGLVLGAVSIMIGFFDQAKKE</sequence>
<dbReference type="NCBIfam" id="TIGR04215">
    <property type="entry name" value="choice_anch_A"/>
    <property type="match status" value="1"/>
</dbReference>
<gene>
    <name evidence="9" type="ORF">IV44_GL001919</name>
</gene>
<name>A0A0R2K2T6_LACAM</name>
<dbReference type="NCBIfam" id="TIGR01167">
    <property type="entry name" value="LPXTG_anchor"/>
    <property type="match status" value="1"/>
</dbReference>
<accession>A0A0R2K2T6</accession>
<evidence type="ECO:0000256" key="4">
    <source>
        <dbReference type="ARBA" id="ARBA00023088"/>
    </source>
</evidence>
<keyword evidence="6" id="KW-1133">Transmembrane helix</keyword>
<feature type="domain" description="Choice-of-anchor A" evidence="8">
    <location>
        <begin position="3"/>
        <end position="41"/>
    </location>
</feature>
<proteinExistence type="predicted"/>
<dbReference type="InterPro" id="IPR026588">
    <property type="entry name" value="Choice_anch_A"/>
</dbReference>
<evidence type="ECO:0000256" key="6">
    <source>
        <dbReference type="SAM" id="Phobius"/>
    </source>
</evidence>
<feature type="domain" description="Gram-positive cocci surface proteins LPxTG" evidence="7">
    <location>
        <begin position="179"/>
        <end position="212"/>
    </location>
</feature>
<dbReference type="AlphaFoldDB" id="A0A0R2K2T6"/>
<feature type="region of interest" description="Disordered" evidence="5">
    <location>
        <begin position="52"/>
        <end position="116"/>
    </location>
</feature>
<dbReference type="Proteomes" id="UP000051529">
    <property type="component" value="Unassembled WGS sequence"/>
</dbReference>
<dbReference type="InterPro" id="IPR019931">
    <property type="entry name" value="LPXTG_anchor"/>
</dbReference>
<evidence type="ECO:0000256" key="5">
    <source>
        <dbReference type="SAM" id="MobiDB-lite"/>
    </source>
</evidence>
<dbReference type="RefSeq" id="WP_236703018.1">
    <property type="nucleotide sequence ID" value="NZ_JQBQ01000082.1"/>
</dbReference>
<keyword evidence="3" id="KW-0732">Signal</keyword>
<keyword evidence="6" id="KW-0472">Membrane</keyword>
<evidence type="ECO:0000256" key="2">
    <source>
        <dbReference type="ARBA" id="ARBA00022525"/>
    </source>
</evidence>
<dbReference type="EMBL" id="JQBQ01000082">
    <property type="protein sequence ID" value="KRN83875.1"/>
    <property type="molecule type" value="Genomic_DNA"/>
</dbReference>
<keyword evidence="6" id="KW-0812">Transmembrane</keyword>
<dbReference type="Pfam" id="PF20597">
    <property type="entry name" value="pAdhesive_15"/>
    <property type="match status" value="1"/>
</dbReference>
<evidence type="ECO:0000259" key="8">
    <source>
        <dbReference type="Pfam" id="PF20597"/>
    </source>
</evidence>
<evidence type="ECO:0000256" key="3">
    <source>
        <dbReference type="ARBA" id="ARBA00022729"/>
    </source>
</evidence>
<evidence type="ECO:0000256" key="1">
    <source>
        <dbReference type="ARBA" id="ARBA00022512"/>
    </source>
</evidence>
<feature type="compositionally biased region" description="Pro residues" evidence="5">
    <location>
        <begin position="52"/>
        <end position="71"/>
    </location>
</feature>
<evidence type="ECO:0000313" key="10">
    <source>
        <dbReference type="Proteomes" id="UP000051529"/>
    </source>
</evidence>
<comment type="caution">
    <text evidence="9">The sequence shown here is derived from an EMBL/GenBank/DDBJ whole genome shotgun (WGS) entry which is preliminary data.</text>
</comment>
<dbReference type="PATRIC" id="fig|695563.3.peg.1997"/>
<evidence type="ECO:0000259" key="7">
    <source>
        <dbReference type="Pfam" id="PF00746"/>
    </source>
</evidence>